<evidence type="ECO:0000313" key="3">
    <source>
        <dbReference type="EMBL" id="MVW62109.1"/>
    </source>
</evidence>
<evidence type="ECO:0000259" key="2">
    <source>
        <dbReference type="Pfam" id="PF07589"/>
    </source>
</evidence>
<dbReference type="InterPro" id="IPR013424">
    <property type="entry name" value="Ice-binding_C"/>
</dbReference>
<comment type="caution">
    <text evidence="3">The sequence shown here is derived from an EMBL/GenBank/DDBJ whole genome shotgun (WGS) entry which is preliminary data.</text>
</comment>
<dbReference type="EMBL" id="WSES01000006">
    <property type="protein sequence ID" value="MVW62109.1"/>
    <property type="molecule type" value="Genomic_DNA"/>
</dbReference>
<gene>
    <name evidence="3" type="ORF">GPY61_19420</name>
</gene>
<evidence type="ECO:0000313" key="4">
    <source>
        <dbReference type="Proteomes" id="UP000443353"/>
    </source>
</evidence>
<feature type="signal peptide" evidence="1">
    <location>
        <begin position="1"/>
        <end position="25"/>
    </location>
</feature>
<evidence type="ECO:0000256" key="1">
    <source>
        <dbReference type="SAM" id="SignalP"/>
    </source>
</evidence>
<keyword evidence="1" id="KW-0732">Signal</keyword>
<dbReference type="Pfam" id="PF07589">
    <property type="entry name" value="PEP-CTERM"/>
    <property type="match status" value="1"/>
</dbReference>
<organism evidence="3 4">
    <name type="scientific">Massilia cellulosiltytica</name>
    <dbReference type="NCBI Taxonomy" id="2683234"/>
    <lineage>
        <taxon>Bacteria</taxon>
        <taxon>Pseudomonadati</taxon>
        <taxon>Pseudomonadota</taxon>
        <taxon>Betaproteobacteria</taxon>
        <taxon>Burkholderiales</taxon>
        <taxon>Oxalobacteraceae</taxon>
        <taxon>Telluria group</taxon>
        <taxon>Massilia</taxon>
    </lineage>
</organism>
<dbReference type="Proteomes" id="UP000443353">
    <property type="component" value="Unassembled WGS sequence"/>
</dbReference>
<protein>
    <recommendedName>
        <fullName evidence="2">Ice-binding protein C-terminal domain-containing protein</fullName>
    </recommendedName>
</protein>
<dbReference type="NCBIfam" id="NF038129">
    <property type="entry name" value="PEP_NF038129"/>
    <property type="match status" value="1"/>
</dbReference>
<feature type="chain" id="PRO_5030584814" description="Ice-binding protein C-terminal domain-containing protein" evidence="1">
    <location>
        <begin position="26"/>
        <end position="200"/>
    </location>
</feature>
<feature type="domain" description="Ice-binding protein C-terminal" evidence="2">
    <location>
        <begin position="175"/>
        <end position="199"/>
    </location>
</feature>
<sequence>MTIRFKSLVSALALMLAAGAGAASAETIHVAIDTSTFGAATGYVDMQLSASSGVPLATALVSNMVGFDSTAFIDSWGVTPVAGGYLFRNDTSNDLFHAVDFGGTLSFDLTFAGAPDPVTSYVSHFVVAAFDDAFAPLGHYDPFTGALADFTWTPALDAQGRGTIAGTLTDPAVTAVPEPAGYLLAAIGLSALALARRRRA</sequence>
<keyword evidence="4" id="KW-1185">Reference proteome</keyword>
<dbReference type="AlphaFoldDB" id="A0A7X3G1W5"/>
<dbReference type="RefSeq" id="WP_056328804.1">
    <property type="nucleotide sequence ID" value="NZ_WSES01000006.1"/>
</dbReference>
<reference evidence="3 4" key="1">
    <citation type="submission" date="2019-12" db="EMBL/GenBank/DDBJ databases">
        <authorList>
            <person name="Li C."/>
            <person name="Zhao J."/>
        </authorList>
    </citation>
    <scope>NUCLEOTIDE SEQUENCE [LARGE SCALE GENOMIC DNA]</scope>
    <source>
        <strain evidence="3 4">NEAU-DD11</strain>
    </source>
</reference>
<proteinExistence type="predicted"/>
<name>A0A7X3G1W5_9BURK</name>
<accession>A0A7X3G1W5</accession>